<comment type="catalytic activity">
    <reaction evidence="1">
        <text>a CDP-1,2-diacyl-sn-glycerol + L-serine = a 1,2-diacyl-sn-glycero-3-phospho-L-serine + CMP + H(+)</text>
        <dbReference type="Rhea" id="RHEA:16913"/>
        <dbReference type="ChEBI" id="CHEBI:15378"/>
        <dbReference type="ChEBI" id="CHEBI:33384"/>
        <dbReference type="ChEBI" id="CHEBI:57262"/>
        <dbReference type="ChEBI" id="CHEBI:58332"/>
        <dbReference type="ChEBI" id="CHEBI:60377"/>
        <dbReference type="EC" id="2.7.8.8"/>
    </reaction>
</comment>
<evidence type="ECO:0000256" key="11">
    <source>
        <dbReference type="ARBA" id="ARBA00023098"/>
    </source>
</evidence>
<evidence type="ECO:0000256" key="17">
    <source>
        <dbReference type="SAM" id="Phobius"/>
    </source>
</evidence>
<dbReference type="Proteomes" id="UP000002430">
    <property type="component" value="Chromosome"/>
</dbReference>
<evidence type="ECO:0000256" key="3">
    <source>
        <dbReference type="ARBA" id="ARBA00004308"/>
    </source>
</evidence>
<evidence type="ECO:0000256" key="4">
    <source>
        <dbReference type="ARBA" id="ARBA00010441"/>
    </source>
</evidence>
<evidence type="ECO:0000313" key="19">
    <source>
        <dbReference type="Proteomes" id="UP000002430"/>
    </source>
</evidence>
<feature type="transmembrane region" description="Helical" evidence="17">
    <location>
        <begin position="12"/>
        <end position="31"/>
    </location>
</feature>
<feature type="transmembrane region" description="Helical" evidence="17">
    <location>
        <begin position="160"/>
        <end position="177"/>
    </location>
</feature>
<comment type="similarity">
    <text evidence="4 16">Belongs to the CDP-alcohol phosphatidyltransferase class-I family.</text>
</comment>
<dbReference type="GO" id="GO:0016020">
    <property type="term" value="C:membrane"/>
    <property type="evidence" value="ECO:0007669"/>
    <property type="project" value="UniProtKB-SubCell"/>
</dbReference>
<dbReference type="GO" id="GO:0012505">
    <property type="term" value="C:endomembrane system"/>
    <property type="evidence" value="ECO:0007669"/>
    <property type="project" value="UniProtKB-SubCell"/>
</dbReference>
<evidence type="ECO:0000256" key="1">
    <source>
        <dbReference type="ARBA" id="ARBA00000287"/>
    </source>
</evidence>
<dbReference type="OrthoDB" id="9777147at2"/>
<dbReference type="KEGG" id="lip:LI0777"/>
<feature type="transmembrane region" description="Helical" evidence="17">
    <location>
        <begin position="99"/>
        <end position="118"/>
    </location>
</feature>
<dbReference type="Gene3D" id="1.20.120.1760">
    <property type="match status" value="1"/>
</dbReference>
<dbReference type="AlphaFoldDB" id="Q1MQ96"/>
<comment type="subcellular location">
    <subcellularLocation>
        <location evidence="3">Endomembrane system</location>
    </subcellularLocation>
    <subcellularLocation>
        <location evidence="2">Membrane</location>
        <topology evidence="2">Multi-pass membrane protein</topology>
    </subcellularLocation>
</comment>
<evidence type="ECO:0000256" key="7">
    <source>
        <dbReference type="ARBA" id="ARBA00022516"/>
    </source>
</evidence>
<dbReference type="GO" id="GO:0008654">
    <property type="term" value="P:phospholipid biosynthetic process"/>
    <property type="evidence" value="ECO:0007669"/>
    <property type="project" value="UniProtKB-KW"/>
</dbReference>
<dbReference type="HOGENOM" id="CLU_049944_2_0_7"/>
<evidence type="ECO:0000256" key="5">
    <source>
        <dbReference type="ARBA" id="ARBA00013174"/>
    </source>
</evidence>
<dbReference type="RefSeq" id="WP_011526860.1">
    <property type="nucleotide sequence ID" value="NC_008011.1"/>
</dbReference>
<dbReference type="STRING" id="363253.LI0777"/>
<evidence type="ECO:0000256" key="10">
    <source>
        <dbReference type="ARBA" id="ARBA00022989"/>
    </source>
</evidence>
<evidence type="ECO:0000256" key="6">
    <source>
        <dbReference type="ARBA" id="ARBA00017171"/>
    </source>
</evidence>
<dbReference type="EC" id="2.7.8.8" evidence="5"/>
<evidence type="ECO:0000256" key="9">
    <source>
        <dbReference type="ARBA" id="ARBA00022692"/>
    </source>
</evidence>
<evidence type="ECO:0000256" key="12">
    <source>
        <dbReference type="ARBA" id="ARBA00023136"/>
    </source>
</evidence>
<keyword evidence="10 17" id="KW-1133">Transmembrane helix</keyword>
<evidence type="ECO:0000256" key="8">
    <source>
        <dbReference type="ARBA" id="ARBA00022679"/>
    </source>
</evidence>
<evidence type="ECO:0000256" key="2">
    <source>
        <dbReference type="ARBA" id="ARBA00004141"/>
    </source>
</evidence>
<gene>
    <name evidence="18" type="ordered locus">LI0777</name>
</gene>
<dbReference type="InterPro" id="IPR000462">
    <property type="entry name" value="CDP-OH_P_trans"/>
</dbReference>
<name>Q1MQ96_LAWIP</name>
<dbReference type="InterPro" id="IPR043130">
    <property type="entry name" value="CDP-OH_PTrfase_TM_dom"/>
</dbReference>
<feature type="transmembrane region" description="Helical" evidence="17">
    <location>
        <begin position="130"/>
        <end position="154"/>
    </location>
</feature>
<feature type="transmembrane region" description="Helical" evidence="17">
    <location>
        <begin position="215"/>
        <end position="236"/>
    </location>
</feature>
<keyword evidence="19" id="KW-1185">Reference proteome</keyword>
<keyword evidence="7" id="KW-0444">Lipid biosynthesis</keyword>
<keyword evidence="14" id="KW-1208">Phospholipid metabolism</keyword>
<organism evidence="18 19">
    <name type="scientific">Lawsonia intracellularis (strain PHE/MN1-00)</name>
    <dbReference type="NCBI Taxonomy" id="363253"/>
    <lineage>
        <taxon>Bacteria</taxon>
        <taxon>Pseudomonadati</taxon>
        <taxon>Thermodesulfobacteriota</taxon>
        <taxon>Desulfovibrionia</taxon>
        <taxon>Desulfovibrionales</taxon>
        <taxon>Desulfovibrionaceae</taxon>
        <taxon>Lawsonia</taxon>
    </lineage>
</organism>
<dbReference type="Pfam" id="PF01066">
    <property type="entry name" value="CDP-OH_P_transf"/>
    <property type="match status" value="1"/>
</dbReference>
<evidence type="ECO:0000313" key="18">
    <source>
        <dbReference type="EMBL" id="CAJ54831.1"/>
    </source>
</evidence>
<dbReference type="InterPro" id="IPR048254">
    <property type="entry name" value="CDP_ALCOHOL_P_TRANSF_CS"/>
</dbReference>
<keyword evidence="9 17" id="KW-0812">Transmembrane</keyword>
<keyword evidence="8 16" id="KW-0808">Transferase</keyword>
<sequence length="249" mass="27684">MQEKKITPKGVYILPNIFTLASLFLAFIGMIQVIGNKFHICALIILGSAVLDGLDGKIARLTNTSSEFGVQLDSLVDLVAFGVTPAFLAWKFGLEQFGKLGICISFLFIACTALRLARFNISTSILCKKFFVGLPCPTGGCSLALFILFTPYLPNFFNKILPHILLTLTFILSLLMVSRIRYFSFKEYGFLKTHTFSSMVTALLLFVLLLSEPAVMGFILCIIYLLSGPIYTYIFLPKRSYPLGKIDLL</sequence>
<evidence type="ECO:0000256" key="13">
    <source>
        <dbReference type="ARBA" id="ARBA00023209"/>
    </source>
</evidence>
<keyword evidence="12 17" id="KW-0472">Membrane</keyword>
<evidence type="ECO:0000256" key="16">
    <source>
        <dbReference type="RuleBase" id="RU003750"/>
    </source>
</evidence>
<feature type="transmembrane region" description="Helical" evidence="17">
    <location>
        <begin position="189"/>
        <end position="209"/>
    </location>
</feature>
<dbReference type="InterPro" id="IPR004533">
    <property type="entry name" value="CDP-diaglyc--ser_O-PTrfase"/>
</dbReference>
<accession>Q1MQ96</accession>
<keyword evidence="11" id="KW-0443">Lipid metabolism</keyword>
<dbReference type="eggNOG" id="COG1183">
    <property type="taxonomic scope" value="Bacteria"/>
</dbReference>
<proteinExistence type="inferred from homology"/>
<dbReference type="NCBIfam" id="TIGR00473">
    <property type="entry name" value="pssA"/>
    <property type="match status" value="1"/>
</dbReference>
<keyword evidence="13" id="KW-0594">Phospholipid biosynthesis</keyword>
<dbReference type="GO" id="GO:0003882">
    <property type="term" value="F:CDP-diacylglycerol-serine O-phosphatidyltransferase activity"/>
    <property type="evidence" value="ECO:0007669"/>
    <property type="project" value="UniProtKB-EC"/>
</dbReference>
<evidence type="ECO:0000256" key="15">
    <source>
        <dbReference type="ARBA" id="ARBA00032361"/>
    </source>
</evidence>
<evidence type="ECO:0000256" key="14">
    <source>
        <dbReference type="ARBA" id="ARBA00023264"/>
    </source>
</evidence>
<dbReference type="EMBL" id="AM180252">
    <property type="protein sequence ID" value="CAJ54831.1"/>
    <property type="molecule type" value="Genomic_DNA"/>
</dbReference>
<protein>
    <recommendedName>
        <fullName evidence="6">CDP-diacylglycerol--serine O-phosphatidyltransferase</fullName>
        <ecNumber evidence="5">2.7.8.8</ecNumber>
    </recommendedName>
    <alternativeName>
        <fullName evidence="15">Phosphatidylserine synthase</fullName>
    </alternativeName>
</protein>
<reference evidence="18 19" key="1">
    <citation type="submission" date="2005-11" db="EMBL/GenBank/DDBJ databases">
        <title>The complete genome sequence of Lawsonia intracellularis: the causative agent of proliferative enteropathy.</title>
        <authorList>
            <person name="Kaur K."/>
            <person name="Zhang Q."/>
            <person name="Beckler D."/>
            <person name="Munir S."/>
            <person name="Li L."/>
            <person name="Kinsley K."/>
            <person name="Herron L."/>
            <person name="Peterson A."/>
            <person name="May B."/>
            <person name="Singh S."/>
            <person name="Gebhart C."/>
            <person name="Kapur V."/>
        </authorList>
    </citation>
    <scope>NUCLEOTIDE SEQUENCE [LARGE SCALE GENOMIC DNA]</scope>
    <source>
        <strain evidence="18 19">PHE/MN1-00</strain>
    </source>
</reference>
<dbReference type="PROSITE" id="PS00379">
    <property type="entry name" value="CDP_ALCOHOL_P_TRANSF"/>
    <property type="match status" value="1"/>
</dbReference>